<name>W9SDP8_9ROSA</name>
<proteinExistence type="predicted"/>
<evidence type="ECO:0000313" key="1">
    <source>
        <dbReference type="EMBL" id="EXC37531.1"/>
    </source>
</evidence>
<protein>
    <submittedName>
        <fullName evidence="1">Uncharacterized protein</fullName>
    </submittedName>
</protein>
<sequence>MSLVEGRIDICLPLQQILISSVPGCPQALGNLLHVNRLVFFLGKKNEKRYVFDQKKKILRIYRWI</sequence>
<dbReference type="Proteomes" id="UP000030645">
    <property type="component" value="Unassembled WGS sequence"/>
</dbReference>
<gene>
    <name evidence="1" type="ORF">L484_000955</name>
</gene>
<dbReference type="AlphaFoldDB" id="W9SDP8"/>
<accession>W9SDP8</accession>
<dbReference type="EMBL" id="KE620714">
    <property type="protein sequence ID" value="EXC37531.1"/>
    <property type="molecule type" value="Genomic_DNA"/>
</dbReference>
<evidence type="ECO:0000313" key="2">
    <source>
        <dbReference type="Proteomes" id="UP000030645"/>
    </source>
</evidence>
<organism evidence="1 2">
    <name type="scientific">Morus notabilis</name>
    <dbReference type="NCBI Taxonomy" id="981085"/>
    <lineage>
        <taxon>Eukaryota</taxon>
        <taxon>Viridiplantae</taxon>
        <taxon>Streptophyta</taxon>
        <taxon>Embryophyta</taxon>
        <taxon>Tracheophyta</taxon>
        <taxon>Spermatophyta</taxon>
        <taxon>Magnoliopsida</taxon>
        <taxon>eudicotyledons</taxon>
        <taxon>Gunneridae</taxon>
        <taxon>Pentapetalae</taxon>
        <taxon>rosids</taxon>
        <taxon>fabids</taxon>
        <taxon>Rosales</taxon>
        <taxon>Moraceae</taxon>
        <taxon>Moreae</taxon>
        <taxon>Morus</taxon>
    </lineage>
</organism>
<keyword evidence="2" id="KW-1185">Reference proteome</keyword>
<reference evidence="2" key="1">
    <citation type="submission" date="2013-01" db="EMBL/GenBank/DDBJ databases">
        <title>Draft Genome Sequence of a Mulberry Tree, Morus notabilis C.K. Schneid.</title>
        <authorList>
            <person name="He N."/>
            <person name="Zhao S."/>
        </authorList>
    </citation>
    <scope>NUCLEOTIDE SEQUENCE</scope>
</reference>